<dbReference type="PANTHER" id="PTHR33798:SF5">
    <property type="entry name" value="FLAVIN REDUCTASE LIKE DOMAIN-CONTAINING PROTEIN"/>
    <property type="match status" value="1"/>
</dbReference>
<dbReference type="STRING" id="329046.A0A1Y2BNZ3"/>
<organism evidence="7 8">
    <name type="scientific">Rhizoclosmatium globosum</name>
    <dbReference type="NCBI Taxonomy" id="329046"/>
    <lineage>
        <taxon>Eukaryota</taxon>
        <taxon>Fungi</taxon>
        <taxon>Fungi incertae sedis</taxon>
        <taxon>Chytridiomycota</taxon>
        <taxon>Chytridiomycota incertae sedis</taxon>
        <taxon>Chytridiomycetes</taxon>
        <taxon>Chytridiales</taxon>
        <taxon>Chytriomycetaceae</taxon>
        <taxon>Rhizoclosmatium</taxon>
    </lineage>
</organism>
<keyword evidence="2" id="KW-0285">Flavoprotein</keyword>
<dbReference type="Pfam" id="PF01613">
    <property type="entry name" value="Flavin_Reduct"/>
    <property type="match status" value="1"/>
</dbReference>
<comment type="cofactor">
    <cofactor evidence="1">
        <name>FMN</name>
        <dbReference type="ChEBI" id="CHEBI:58210"/>
    </cofactor>
</comment>
<keyword evidence="3" id="KW-0288">FMN</keyword>
<evidence type="ECO:0000313" key="8">
    <source>
        <dbReference type="Proteomes" id="UP000193642"/>
    </source>
</evidence>
<gene>
    <name evidence="7" type="ORF">BCR33DRAFT_721994</name>
</gene>
<evidence type="ECO:0000256" key="3">
    <source>
        <dbReference type="ARBA" id="ARBA00022643"/>
    </source>
</evidence>
<protein>
    <recommendedName>
        <fullName evidence="6">Flavin reductase like domain-containing protein</fullName>
    </recommendedName>
</protein>
<comment type="caution">
    <text evidence="7">The sequence shown here is derived from an EMBL/GenBank/DDBJ whole genome shotgun (WGS) entry which is preliminary data.</text>
</comment>
<feature type="domain" description="Flavin reductase like" evidence="6">
    <location>
        <begin position="56"/>
        <end position="207"/>
    </location>
</feature>
<dbReference type="PANTHER" id="PTHR33798">
    <property type="entry name" value="FLAVOPROTEIN OXYGENASE"/>
    <property type="match status" value="1"/>
</dbReference>
<reference evidence="7 8" key="1">
    <citation type="submission" date="2016-07" db="EMBL/GenBank/DDBJ databases">
        <title>Pervasive Adenine N6-methylation of Active Genes in Fungi.</title>
        <authorList>
            <consortium name="DOE Joint Genome Institute"/>
            <person name="Mondo S.J."/>
            <person name="Dannebaum R.O."/>
            <person name="Kuo R.C."/>
            <person name="Labutti K."/>
            <person name="Haridas S."/>
            <person name="Kuo A."/>
            <person name="Salamov A."/>
            <person name="Ahrendt S.R."/>
            <person name="Lipzen A."/>
            <person name="Sullivan W."/>
            <person name="Andreopoulos W.B."/>
            <person name="Clum A."/>
            <person name="Lindquist E."/>
            <person name="Daum C."/>
            <person name="Ramamoorthy G.K."/>
            <person name="Gryganskyi A."/>
            <person name="Culley D."/>
            <person name="Magnuson J.K."/>
            <person name="James T.Y."/>
            <person name="O'Malley M.A."/>
            <person name="Stajich J.E."/>
            <person name="Spatafora J.W."/>
            <person name="Visel A."/>
            <person name="Grigoriev I.V."/>
        </authorList>
    </citation>
    <scope>NUCLEOTIDE SEQUENCE [LARGE SCALE GENOMIC DNA]</scope>
    <source>
        <strain evidence="7 8">JEL800</strain>
    </source>
</reference>
<dbReference type="Gene3D" id="2.30.110.10">
    <property type="entry name" value="Electron Transport, Fmn-binding Protein, Chain A"/>
    <property type="match status" value="1"/>
</dbReference>
<proteinExistence type="inferred from homology"/>
<evidence type="ECO:0000256" key="1">
    <source>
        <dbReference type="ARBA" id="ARBA00001917"/>
    </source>
</evidence>
<sequence length="235" mass="26470">MEPFDHKTEFTLTQPPHPDWTPPHSQKLPHPFSKDRETFVKSSDLSAGEMYKMLISSVVPRPIALVSTCSKDNTGAPVNIAPFSYFNLVCHDPPTLMVSINYSRGNQKTPSETFRRQHFVESANHTSIPVPYEIEEDKLSGLTLVPSTYIKPKRVQESLVSFECRLSHCHLIQNAKGETSTGVVFGEVLGFTVKDGVWDPETKQIDMRLYKPVSRLGGNNYGRTESGYEIMRPTI</sequence>
<dbReference type="InterPro" id="IPR012349">
    <property type="entry name" value="Split_barrel_FMN-bd"/>
</dbReference>
<dbReference type="InterPro" id="IPR002563">
    <property type="entry name" value="Flavin_Rdtase-like_dom"/>
</dbReference>
<dbReference type="EMBL" id="MCGO01000055">
    <property type="protein sequence ID" value="ORY36468.1"/>
    <property type="molecule type" value="Genomic_DNA"/>
</dbReference>
<name>A0A1Y2BNZ3_9FUNG</name>
<dbReference type="GO" id="GO:0010181">
    <property type="term" value="F:FMN binding"/>
    <property type="evidence" value="ECO:0007669"/>
    <property type="project" value="InterPro"/>
</dbReference>
<dbReference type="SMART" id="SM00903">
    <property type="entry name" value="Flavin_Reduct"/>
    <property type="match status" value="1"/>
</dbReference>
<keyword evidence="8" id="KW-1185">Reference proteome</keyword>
<evidence type="ECO:0000259" key="6">
    <source>
        <dbReference type="SMART" id="SM00903"/>
    </source>
</evidence>
<evidence type="ECO:0000256" key="4">
    <source>
        <dbReference type="ARBA" id="ARBA00038054"/>
    </source>
</evidence>
<evidence type="ECO:0000313" key="7">
    <source>
        <dbReference type="EMBL" id="ORY36468.1"/>
    </source>
</evidence>
<dbReference type="Proteomes" id="UP000193642">
    <property type="component" value="Unassembled WGS sequence"/>
</dbReference>
<comment type="similarity">
    <text evidence="4">Belongs to the flavoredoxin family.</text>
</comment>
<evidence type="ECO:0000256" key="2">
    <source>
        <dbReference type="ARBA" id="ARBA00022630"/>
    </source>
</evidence>
<evidence type="ECO:0000256" key="5">
    <source>
        <dbReference type="SAM" id="MobiDB-lite"/>
    </source>
</evidence>
<accession>A0A1Y2BNZ3</accession>
<dbReference type="SUPFAM" id="SSF50475">
    <property type="entry name" value="FMN-binding split barrel"/>
    <property type="match status" value="1"/>
</dbReference>
<feature type="region of interest" description="Disordered" evidence="5">
    <location>
        <begin position="1"/>
        <end position="33"/>
    </location>
</feature>
<dbReference type="AlphaFoldDB" id="A0A1Y2BNZ3"/>
<dbReference type="OrthoDB" id="10250990at2759"/>